<sequence length="168" mass="19242">MKSSPFDMLEQAQTEQDLLALQTLVNQGGHSCFYRLLNGFTARIKAFADTEEQEVEKLLSLAKQWFPTPVVFSPSWERIWAELEQIIAYKVMVLQSVPVGERDGEWQIVMDNPATIQEVVCYPGLPFMEAAYLFAYFRPQMVANEYLRLQKVQTLLMEIGSVPSINTN</sequence>
<name>A0ABS4ISD3_9BACL</name>
<proteinExistence type="predicted"/>
<accession>A0ABS4ISD3</accession>
<keyword evidence="2" id="KW-1185">Reference proteome</keyword>
<evidence type="ECO:0000313" key="1">
    <source>
        <dbReference type="EMBL" id="MBP1990455.1"/>
    </source>
</evidence>
<gene>
    <name evidence="1" type="ORF">J2Z66_002061</name>
</gene>
<organism evidence="1 2">
    <name type="scientific">Paenibacillus eucommiae</name>
    <dbReference type="NCBI Taxonomy" id="1355755"/>
    <lineage>
        <taxon>Bacteria</taxon>
        <taxon>Bacillati</taxon>
        <taxon>Bacillota</taxon>
        <taxon>Bacilli</taxon>
        <taxon>Bacillales</taxon>
        <taxon>Paenibacillaceae</taxon>
        <taxon>Paenibacillus</taxon>
    </lineage>
</organism>
<dbReference type="EMBL" id="JAGGLB010000005">
    <property type="protein sequence ID" value="MBP1990455.1"/>
    <property type="molecule type" value="Genomic_DNA"/>
</dbReference>
<protein>
    <submittedName>
        <fullName evidence="1">Uncharacterized protein</fullName>
    </submittedName>
</protein>
<reference evidence="1 2" key="1">
    <citation type="submission" date="2021-03" db="EMBL/GenBank/DDBJ databases">
        <title>Genomic Encyclopedia of Type Strains, Phase IV (KMG-IV): sequencing the most valuable type-strain genomes for metagenomic binning, comparative biology and taxonomic classification.</title>
        <authorList>
            <person name="Goeker M."/>
        </authorList>
    </citation>
    <scope>NUCLEOTIDE SEQUENCE [LARGE SCALE GENOMIC DNA]</scope>
    <source>
        <strain evidence="1 2">DSM 26048</strain>
    </source>
</reference>
<comment type="caution">
    <text evidence="1">The sequence shown here is derived from an EMBL/GenBank/DDBJ whole genome shotgun (WGS) entry which is preliminary data.</text>
</comment>
<evidence type="ECO:0000313" key="2">
    <source>
        <dbReference type="Proteomes" id="UP001519287"/>
    </source>
</evidence>
<dbReference type="Proteomes" id="UP001519287">
    <property type="component" value="Unassembled WGS sequence"/>
</dbReference>
<dbReference type="RefSeq" id="WP_209971233.1">
    <property type="nucleotide sequence ID" value="NZ_JAGGLB010000005.1"/>
</dbReference>